<evidence type="ECO:0000313" key="2">
    <source>
        <dbReference type="EMBL" id="KUG16016.1"/>
    </source>
</evidence>
<gene>
    <name evidence="2" type="ORF">ASZ90_014347</name>
</gene>
<accession>A0A0W8F552</accession>
<dbReference type="PANTHER" id="PTHR35458:SF8">
    <property type="entry name" value="SLR0650 PROTEIN"/>
    <property type="match status" value="1"/>
</dbReference>
<dbReference type="Gene3D" id="3.40.50.1010">
    <property type="entry name" value="5'-nuclease"/>
    <property type="match status" value="1"/>
</dbReference>
<reference evidence="2" key="1">
    <citation type="journal article" date="2015" name="Proc. Natl. Acad. Sci. U.S.A.">
        <title>Networks of energetic and metabolic interactions define dynamics in microbial communities.</title>
        <authorList>
            <person name="Embree M."/>
            <person name="Liu J.K."/>
            <person name="Al-Bassam M.M."/>
            <person name="Zengler K."/>
        </authorList>
    </citation>
    <scope>NUCLEOTIDE SEQUENCE</scope>
</reference>
<feature type="domain" description="NYN" evidence="1">
    <location>
        <begin position="11"/>
        <end position="173"/>
    </location>
</feature>
<sequence>MDLDVNSLADRAAVFIDGAYLTKILDVDFGKPKIDLARFSDILCGNYERLRTYYYNCMPYQSCPSTDEESRRFASMDKFVYTLRKLPRFEVKLGRLGRVGGEFVQKRVDIALAADLVRLSCGRMIGKAVIVTGDSDFLPAIEAAKDAGVLVTLFYSESSIHDELLSAVDERTPIDQDLIDLVAR</sequence>
<dbReference type="AlphaFoldDB" id="A0A0W8F552"/>
<protein>
    <recommendedName>
        <fullName evidence="1">NYN domain-containing protein</fullName>
    </recommendedName>
</protein>
<dbReference type="EMBL" id="LNQE01001517">
    <property type="protein sequence ID" value="KUG16016.1"/>
    <property type="molecule type" value="Genomic_DNA"/>
</dbReference>
<organism evidence="2">
    <name type="scientific">hydrocarbon metagenome</name>
    <dbReference type="NCBI Taxonomy" id="938273"/>
    <lineage>
        <taxon>unclassified sequences</taxon>
        <taxon>metagenomes</taxon>
        <taxon>ecological metagenomes</taxon>
    </lineage>
</organism>
<evidence type="ECO:0000259" key="1">
    <source>
        <dbReference type="Pfam" id="PF01936"/>
    </source>
</evidence>
<comment type="caution">
    <text evidence="2">The sequence shown here is derived from an EMBL/GenBank/DDBJ whole genome shotgun (WGS) entry which is preliminary data.</text>
</comment>
<name>A0A0W8F552_9ZZZZ</name>
<dbReference type="GO" id="GO:0004540">
    <property type="term" value="F:RNA nuclease activity"/>
    <property type="evidence" value="ECO:0007669"/>
    <property type="project" value="InterPro"/>
</dbReference>
<dbReference type="InterPro" id="IPR047140">
    <property type="entry name" value="LabA"/>
</dbReference>
<dbReference type="InterPro" id="IPR021139">
    <property type="entry name" value="NYN"/>
</dbReference>
<dbReference type="PANTHER" id="PTHR35458">
    <property type="entry name" value="SLR0755 PROTEIN"/>
    <property type="match status" value="1"/>
</dbReference>
<proteinExistence type="predicted"/>
<dbReference type="Pfam" id="PF01936">
    <property type="entry name" value="NYN"/>
    <property type="match status" value="1"/>
</dbReference>